<keyword evidence="5" id="KW-0378">Hydrolase</keyword>
<evidence type="ECO:0000256" key="1">
    <source>
        <dbReference type="ARBA" id="ARBA00001462"/>
    </source>
</evidence>
<dbReference type="SUPFAM" id="SSF51011">
    <property type="entry name" value="Glycosyl hydrolase domain"/>
    <property type="match status" value="1"/>
</dbReference>
<feature type="signal peptide" evidence="7">
    <location>
        <begin position="1"/>
        <end position="23"/>
    </location>
</feature>
<dbReference type="PANTHER" id="PTHR31776">
    <property type="entry name" value="ALPHA-L-ARABINOFURANOSIDASE 1"/>
    <property type="match status" value="1"/>
</dbReference>
<dbReference type="InterPro" id="IPR013780">
    <property type="entry name" value="Glyco_hydro_b"/>
</dbReference>
<evidence type="ECO:0000256" key="7">
    <source>
        <dbReference type="SAM" id="SignalP"/>
    </source>
</evidence>
<dbReference type="Gene3D" id="2.60.120.260">
    <property type="entry name" value="Galactose-binding domain-like"/>
    <property type="match status" value="1"/>
</dbReference>
<dbReference type="Pfam" id="PF22848">
    <property type="entry name" value="ASD1_dom"/>
    <property type="match status" value="1"/>
</dbReference>
<comment type="catalytic activity">
    <reaction evidence="1">
        <text>Hydrolysis of terminal non-reducing alpha-L-arabinofuranoside residues in alpha-L-arabinosides.</text>
        <dbReference type="EC" id="3.2.1.55"/>
    </reaction>
</comment>
<dbReference type="EC" id="3.2.1.55" evidence="3"/>
<dbReference type="SMART" id="SM00813">
    <property type="entry name" value="Alpha-L-AF_C"/>
    <property type="match status" value="1"/>
</dbReference>
<dbReference type="Pfam" id="PF02018">
    <property type="entry name" value="CBM_4_9"/>
    <property type="match status" value="1"/>
</dbReference>
<accession>A0A948TL72</accession>
<dbReference type="SUPFAM" id="SSF49785">
    <property type="entry name" value="Galactose-binding domain-like"/>
    <property type="match status" value="1"/>
</dbReference>
<dbReference type="Gene3D" id="2.60.40.1180">
    <property type="entry name" value="Golgi alpha-mannosidase II"/>
    <property type="match status" value="1"/>
</dbReference>
<dbReference type="EMBL" id="JAHLFJ010000012">
    <property type="protein sequence ID" value="MBU3855175.1"/>
    <property type="molecule type" value="Genomic_DNA"/>
</dbReference>
<keyword evidence="6" id="KW-0325">Glycoprotein</keyword>
<dbReference type="PANTHER" id="PTHR31776:SF0">
    <property type="entry name" value="ALPHA-L-ARABINOFURANOSIDASE 1"/>
    <property type="match status" value="1"/>
</dbReference>
<dbReference type="GO" id="GO:0046556">
    <property type="term" value="F:alpha-L-arabinofuranosidase activity"/>
    <property type="evidence" value="ECO:0007669"/>
    <property type="project" value="UniProtKB-EC"/>
</dbReference>
<evidence type="ECO:0000313" key="9">
    <source>
        <dbReference type="EMBL" id="MBU3855175.1"/>
    </source>
</evidence>
<evidence type="ECO:0000256" key="3">
    <source>
        <dbReference type="ARBA" id="ARBA00012670"/>
    </source>
</evidence>
<dbReference type="InterPro" id="IPR008979">
    <property type="entry name" value="Galactose-bd-like_sf"/>
</dbReference>
<keyword evidence="4 7" id="KW-0732">Signal</keyword>
<dbReference type="Gene3D" id="3.20.20.80">
    <property type="entry name" value="Glycosidases"/>
    <property type="match status" value="1"/>
</dbReference>
<feature type="domain" description="Alpha-L-arabinofuranosidase C-terminal" evidence="8">
    <location>
        <begin position="459"/>
        <end position="648"/>
    </location>
</feature>
<dbReference type="FunFam" id="3.20.20.80:FF:000090">
    <property type="entry name" value="Alpha-L-arabinofuranosidase A"/>
    <property type="match status" value="1"/>
</dbReference>
<dbReference type="InterPro" id="IPR017853">
    <property type="entry name" value="GH"/>
</dbReference>
<dbReference type="InterPro" id="IPR055235">
    <property type="entry name" value="ASD1_cat"/>
</dbReference>
<gene>
    <name evidence="9" type="ORF">H9928_01195</name>
</gene>
<dbReference type="InterPro" id="IPR003305">
    <property type="entry name" value="CenC_carb-bd"/>
</dbReference>
<evidence type="ECO:0000259" key="8">
    <source>
        <dbReference type="SMART" id="SM00813"/>
    </source>
</evidence>
<dbReference type="InterPro" id="IPR010720">
    <property type="entry name" value="Alpha-L-AF_C"/>
</dbReference>
<comment type="similarity">
    <text evidence="2">Belongs to the glycosyl hydrolase 51 family.</text>
</comment>
<name>A0A948TL72_9BACT</name>
<proteinExistence type="inferred from homology"/>
<feature type="chain" id="PRO_5037140242" description="non-reducing end alpha-L-arabinofuranosidase" evidence="7">
    <location>
        <begin position="24"/>
        <end position="659"/>
    </location>
</feature>
<evidence type="ECO:0000256" key="4">
    <source>
        <dbReference type="ARBA" id="ARBA00022729"/>
    </source>
</evidence>
<dbReference type="Proteomes" id="UP000784286">
    <property type="component" value="Unassembled WGS sequence"/>
</dbReference>
<evidence type="ECO:0000313" key="10">
    <source>
        <dbReference type="Proteomes" id="UP000784286"/>
    </source>
</evidence>
<dbReference type="AlphaFoldDB" id="A0A948TL72"/>
<dbReference type="InterPro" id="IPR051563">
    <property type="entry name" value="Glycosyl_Hydrolase_51"/>
</dbReference>
<organism evidence="9 10">
    <name type="scientific">Candidatus Phocaeicola excrementipullorum</name>
    <dbReference type="NCBI Taxonomy" id="2838731"/>
    <lineage>
        <taxon>Bacteria</taxon>
        <taxon>Pseudomonadati</taxon>
        <taxon>Bacteroidota</taxon>
        <taxon>Bacteroidia</taxon>
        <taxon>Bacteroidales</taxon>
        <taxon>Bacteroidaceae</taxon>
        <taxon>Phocaeicola</taxon>
    </lineage>
</organism>
<protein>
    <recommendedName>
        <fullName evidence="3">non-reducing end alpha-L-arabinofuranosidase</fullName>
        <ecNumber evidence="3">3.2.1.55</ecNumber>
    </recommendedName>
</protein>
<dbReference type="SUPFAM" id="SSF51445">
    <property type="entry name" value="(Trans)glycosidases"/>
    <property type="match status" value="1"/>
</dbReference>
<sequence length="659" mass="74550">MNKHLTFLSALAIAAGLNLNAQNANRLTVQTNKIGAEIQPTMYGHFFEDINFGADGGLYAELVKNRSFEFPQNLMGWDTFGNVTLQDDGPFERNPHYVRLAAPGHPHKRTGIENEGFFGIGIKSGEPYRFTVWARGENQKIRVELIDNASMGETQVITAKDLNINSKEWKKYQVVLTPNVTFAKAHLRIFLDSPGTVDLEHVSLFPVNTWKNRENGLRKDLVQALADTKPGVFRFPGGCIVEGTDIDDRYQWKNSVGPVENRPLNSNRWEYTFPHRFYPDYFQSYGMGFFELFLLAEDLGAEPLPVVNCGLACQYQNNSPEAHVKVEDLGSYIQDALDLIEFANGDTNTKWGKLRADMGHPDPFNLKFIGVGNEQWGPEYPERLKPFVEAIRKAYPDIKIIGSSGPNSEGKDFDYLWPEMKKLKVDLVDEHFYRPEDWFLKSGSRYDNYDRKGPKVFAGEYACHGRGKKWNHFHASLLEAAFLTGVERNADVVHMATYAPLLAHVEGWQWRPDLIWFDNLRSVRTCSWYVQSIYGHNAGSNVVPLTMDKKPVSGQEGQNGLFASAVWDEPTQSYIVKVVNTSDKAQQLNVEFAGMKKSFQLTDGKCITLHCDNPDAENTLDEPDRIVPKETSIGIEGNTLDTQIGPMTFAVYKFVKSKK</sequence>
<dbReference type="Pfam" id="PF06964">
    <property type="entry name" value="Alpha-L-AF_C"/>
    <property type="match status" value="1"/>
</dbReference>
<reference evidence="9" key="2">
    <citation type="submission" date="2021-04" db="EMBL/GenBank/DDBJ databases">
        <authorList>
            <person name="Gilroy R."/>
        </authorList>
    </citation>
    <scope>NUCLEOTIDE SEQUENCE</scope>
    <source>
        <strain evidence="9">8470</strain>
    </source>
</reference>
<evidence type="ECO:0000256" key="6">
    <source>
        <dbReference type="ARBA" id="ARBA00023180"/>
    </source>
</evidence>
<comment type="caution">
    <text evidence="9">The sequence shown here is derived from an EMBL/GenBank/DDBJ whole genome shotgun (WGS) entry which is preliminary data.</text>
</comment>
<evidence type="ECO:0000256" key="2">
    <source>
        <dbReference type="ARBA" id="ARBA00007186"/>
    </source>
</evidence>
<evidence type="ECO:0000256" key="5">
    <source>
        <dbReference type="ARBA" id="ARBA00022801"/>
    </source>
</evidence>
<reference evidence="9" key="1">
    <citation type="journal article" date="2021" name="PeerJ">
        <title>Extensive microbial diversity within the chicken gut microbiome revealed by metagenomics and culture.</title>
        <authorList>
            <person name="Gilroy R."/>
            <person name="Ravi A."/>
            <person name="Getino M."/>
            <person name="Pursley I."/>
            <person name="Horton D.L."/>
            <person name="Alikhan N.F."/>
            <person name="Baker D."/>
            <person name="Gharbi K."/>
            <person name="Hall N."/>
            <person name="Watson M."/>
            <person name="Adriaenssens E.M."/>
            <person name="Foster-Nyarko E."/>
            <person name="Jarju S."/>
            <person name="Secka A."/>
            <person name="Antonio M."/>
            <person name="Oren A."/>
            <person name="Chaudhuri R.R."/>
            <person name="La Ragione R."/>
            <person name="Hildebrand F."/>
            <person name="Pallen M.J."/>
        </authorList>
    </citation>
    <scope>NUCLEOTIDE SEQUENCE</scope>
    <source>
        <strain evidence="9">8470</strain>
    </source>
</reference>
<dbReference type="GO" id="GO:0046373">
    <property type="term" value="P:L-arabinose metabolic process"/>
    <property type="evidence" value="ECO:0007669"/>
    <property type="project" value="InterPro"/>
</dbReference>